<feature type="domain" description="C2H2-type" evidence="7">
    <location>
        <begin position="102"/>
        <end position="132"/>
    </location>
</feature>
<comment type="caution">
    <text evidence="8">The sequence shown here is derived from an EMBL/GenBank/DDBJ whole genome shotgun (WGS) entry which is preliminary data.</text>
</comment>
<keyword evidence="4" id="KW-0862">Zinc</keyword>
<keyword evidence="1" id="KW-0479">Metal-binding</keyword>
<sequence length="169" mass="18052">MTKSESFRAVGRGGVRAAGAGAGTGAVKVEQELVEEVGGVGARILLQERYVRGGSVRRRDGDNIRSDTAGVTGTGSASDCGGGSGYGNSEGGGTVQSTLPGLQCPECGKMFYGRNRRQLVGRHRIIHTGERPFQCPLCLRRMNVKHHLTRHLRTVHVDKLDALNKLDLV</sequence>
<evidence type="ECO:0000256" key="1">
    <source>
        <dbReference type="ARBA" id="ARBA00022723"/>
    </source>
</evidence>
<keyword evidence="3 5" id="KW-0863">Zinc-finger</keyword>
<evidence type="ECO:0000256" key="2">
    <source>
        <dbReference type="ARBA" id="ARBA00022737"/>
    </source>
</evidence>
<dbReference type="EMBL" id="JAWQEG010001264">
    <property type="protein sequence ID" value="KAK3881054.1"/>
    <property type="molecule type" value="Genomic_DNA"/>
</dbReference>
<dbReference type="Proteomes" id="UP001286313">
    <property type="component" value="Unassembled WGS sequence"/>
</dbReference>
<dbReference type="GO" id="GO:0005634">
    <property type="term" value="C:nucleus"/>
    <property type="evidence" value="ECO:0007669"/>
    <property type="project" value="TreeGrafter"/>
</dbReference>
<keyword evidence="9" id="KW-1185">Reference proteome</keyword>
<proteinExistence type="predicted"/>
<dbReference type="InterPro" id="IPR013087">
    <property type="entry name" value="Znf_C2H2_type"/>
</dbReference>
<feature type="region of interest" description="Disordered" evidence="6">
    <location>
        <begin position="56"/>
        <end position="85"/>
    </location>
</feature>
<evidence type="ECO:0000256" key="3">
    <source>
        <dbReference type="ARBA" id="ARBA00022771"/>
    </source>
</evidence>
<dbReference type="SUPFAM" id="SSF57667">
    <property type="entry name" value="beta-beta-alpha zinc fingers"/>
    <property type="match status" value="1"/>
</dbReference>
<dbReference type="InterPro" id="IPR036236">
    <property type="entry name" value="Znf_C2H2_sf"/>
</dbReference>
<dbReference type="GO" id="GO:0000981">
    <property type="term" value="F:DNA-binding transcription factor activity, RNA polymerase II-specific"/>
    <property type="evidence" value="ECO:0007669"/>
    <property type="project" value="TreeGrafter"/>
</dbReference>
<name>A0AAE1FUZ0_PETCI</name>
<dbReference type="PROSITE" id="PS00028">
    <property type="entry name" value="ZINC_FINGER_C2H2_1"/>
    <property type="match status" value="1"/>
</dbReference>
<evidence type="ECO:0000259" key="7">
    <source>
        <dbReference type="PROSITE" id="PS50157"/>
    </source>
</evidence>
<protein>
    <recommendedName>
        <fullName evidence="7">C2H2-type domain-containing protein</fullName>
    </recommendedName>
</protein>
<reference evidence="8" key="1">
    <citation type="submission" date="2023-10" db="EMBL/GenBank/DDBJ databases">
        <title>Genome assemblies of two species of porcelain crab, Petrolisthes cinctipes and Petrolisthes manimaculis (Anomura: Porcellanidae).</title>
        <authorList>
            <person name="Angst P."/>
        </authorList>
    </citation>
    <scope>NUCLEOTIDE SEQUENCE</scope>
    <source>
        <strain evidence="8">PB745_01</strain>
        <tissue evidence="8">Gill</tissue>
    </source>
</reference>
<dbReference type="AlphaFoldDB" id="A0AAE1FUZ0"/>
<accession>A0AAE1FUZ0</accession>
<dbReference type="Gene3D" id="3.30.160.60">
    <property type="entry name" value="Classic Zinc Finger"/>
    <property type="match status" value="2"/>
</dbReference>
<gene>
    <name evidence="8" type="ORF">Pcinc_014511</name>
</gene>
<evidence type="ECO:0000313" key="8">
    <source>
        <dbReference type="EMBL" id="KAK3881054.1"/>
    </source>
</evidence>
<dbReference type="GO" id="GO:0008270">
    <property type="term" value="F:zinc ion binding"/>
    <property type="evidence" value="ECO:0007669"/>
    <property type="project" value="UniProtKB-KW"/>
</dbReference>
<dbReference type="PANTHER" id="PTHR24408">
    <property type="entry name" value="ZINC FINGER PROTEIN"/>
    <property type="match status" value="1"/>
</dbReference>
<evidence type="ECO:0000256" key="4">
    <source>
        <dbReference type="ARBA" id="ARBA00022833"/>
    </source>
</evidence>
<dbReference type="FunFam" id="3.30.160.60:FF:000446">
    <property type="entry name" value="Zinc finger protein"/>
    <property type="match status" value="1"/>
</dbReference>
<evidence type="ECO:0000313" key="9">
    <source>
        <dbReference type="Proteomes" id="UP001286313"/>
    </source>
</evidence>
<dbReference type="PANTHER" id="PTHR24408:SF58">
    <property type="entry name" value="TRANSCRIPTION FACTOR (TFIIIA), PUTATIVE (AFU_ORTHOLOGUE AFUA_1G05150)-RELATED"/>
    <property type="match status" value="1"/>
</dbReference>
<organism evidence="8 9">
    <name type="scientific">Petrolisthes cinctipes</name>
    <name type="common">Flat porcelain crab</name>
    <dbReference type="NCBI Taxonomy" id="88211"/>
    <lineage>
        <taxon>Eukaryota</taxon>
        <taxon>Metazoa</taxon>
        <taxon>Ecdysozoa</taxon>
        <taxon>Arthropoda</taxon>
        <taxon>Crustacea</taxon>
        <taxon>Multicrustacea</taxon>
        <taxon>Malacostraca</taxon>
        <taxon>Eumalacostraca</taxon>
        <taxon>Eucarida</taxon>
        <taxon>Decapoda</taxon>
        <taxon>Pleocyemata</taxon>
        <taxon>Anomura</taxon>
        <taxon>Galatheoidea</taxon>
        <taxon>Porcellanidae</taxon>
        <taxon>Petrolisthes</taxon>
    </lineage>
</organism>
<dbReference type="PROSITE" id="PS50157">
    <property type="entry name" value="ZINC_FINGER_C2H2_2"/>
    <property type="match status" value="2"/>
</dbReference>
<keyword evidence="2" id="KW-0677">Repeat</keyword>
<dbReference type="GO" id="GO:0043565">
    <property type="term" value="F:sequence-specific DNA binding"/>
    <property type="evidence" value="ECO:0007669"/>
    <property type="project" value="TreeGrafter"/>
</dbReference>
<evidence type="ECO:0000256" key="5">
    <source>
        <dbReference type="PROSITE-ProRule" id="PRU00042"/>
    </source>
</evidence>
<evidence type="ECO:0000256" key="6">
    <source>
        <dbReference type="SAM" id="MobiDB-lite"/>
    </source>
</evidence>
<feature type="domain" description="C2H2-type" evidence="7">
    <location>
        <begin position="133"/>
        <end position="161"/>
    </location>
</feature>
<dbReference type="SMART" id="SM00355">
    <property type="entry name" value="ZnF_C2H2"/>
    <property type="match status" value="2"/>
</dbReference>